<proteinExistence type="predicted"/>
<comment type="caution">
    <text evidence="1">The sequence shown here is derived from an EMBL/GenBank/DDBJ whole genome shotgun (WGS) entry which is preliminary data.</text>
</comment>
<dbReference type="EMBL" id="JBCFQK010000029">
    <property type="protein sequence ID" value="MFA9195706.1"/>
    <property type="molecule type" value="Genomic_DNA"/>
</dbReference>
<evidence type="ECO:0000313" key="1">
    <source>
        <dbReference type="EMBL" id="MFA9195706.1"/>
    </source>
</evidence>
<accession>A0ABV4TS15</accession>
<sequence length="73" mass="8058">MVFLKIYGNHTIINTIGADVQGYYEDANGEYKAVSGNVTIASKTNDRIKGTFQFTTNGVPPFTITEGNFDVEY</sequence>
<dbReference type="RefSeq" id="WP_373393061.1">
    <property type="nucleotide sequence ID" value="NZ_JBCFQK010000029.1"/>
</dbReference>
<keyword evidence="2" id="KW-1185">Reference proteome</keyword>
<name>A0ABV4TS15_9FLAO</name>
<organism evidence="1 2">
    <name type="scientific">Flavobacterium magnesitis</name>
    <dbReference type="NCBI Taxonomy" id="3138077"/>
    <lineage>
        <taxon>Bacteria</taxon>
        <taxon>Pseudomonadati</taxon>
        <taxon>Bacteroidota</taxon>
        <taxon>Flavobacteriia</taxon>
        <taxon>Flavobacteriales</taxon>
        <taxon>Flavobacteriaceae</taxon>
        <taxon>Flavobacterium</taxon>
    </lineage>
</organism>
<gene>
    <name evidence="1" type="ORF">AAGV33_14940</name>
</gene>
<dbReference type="Proteomes" id="UP001574170">
    <property type="component" value="Unassembled WGS sequence"/>
</dbReference>
<protein>
    <submittedName>
        <fullName evidence="1">Uncharacterized protein</fullName>
    </submittedName>
</protein>
<reference evidence="1 2" key="1">
    <citation type="submission" date="2024-04" db="EMBL/GenBank/DDBJ databases">
        <title>New Clade of Flavobacterium.</title>
        <authorList>
            <person name="Matos L."/>
            <person name="Proenca D.N."/>
            <person name="Fransisco R.M."/>
            <person name="Chung A.P."/>
            <person name="Maccario L."/>
            <person name="Sorensen S.J."/>
            <person name="Morais P.V."/>
        </authorList>
    </citation>
    <scope>NUCLEOTIDE SEQUENCE [LARGE SCALE GENOMIC DNA]</scope>
    <source>
        <strain evidence="1 2">FBOR7N2.3</strain>
    </source>
</reference>
<evidence type="ECO:0000313" key="2">
    <source>
        <dbReference type="Proteomes" id="UP001574170"/>
    </source>
</evidence>